<gene>
    <name evidence="1" type="ORF">C5167_036794</name>
</gene>
<evidence type="ECO:0000313" key="1">
    <source>
        <dbReference type="EMBL" id="RZC43848.1"/>
    </source>
</evidence>
<organism evidence="1 2">
    <name type="scientific">Papaver somniferum</name>
    <name type="common">Opium poppy</name>
    <dbReference type="NCBI Taxonomy" id="3469"/>
    <lineage>
        <taxon>Eukaryota</taxon>
        <taxon>Viridiplantae</taxon>
        <taxon>Streptophyta</taxon>
        <taxon>Embryophyta</taxon>
        <taxon>Tracheophyta</taxon>
        <taxon>Spermatophyta</taxon>
        <taxon>Magnoliopsida</taxon>
        <taxon>Ranunculales</taxon>
        <taxon>Papaveraceae</taxon>
        <taxon>Papaveroideae</taxon>
        <taxon>Papaver</taxon>
    </lineage>
</organism>
<keyword evidence="2" id="KW-1185">Reference proteome</keyword>
<reference evidence="1 2" key="1">
    <citation type="journal article" date="2018" name="Science">
        <title>The opium poppy genome and morphinan production.</title>
        <authorList>
            <person name="Guo L."/>
            <person name="Winzer T."/>
            <person name="Yang X."/>
            <person name="Li Y."/>
            <person name="Ning Z."/>
            <person name="He Z."/>
            <person name="Teodor R."/>
            <person name="Lu Y."/>
            <person name="Bowser T.A."/>
            <person name="Graham I.A."/>
            <person name="Ye K."/>
        </authorList>
    </citation>
    <scope>NUCLEOTIDE SEQUENCE [LARGE SCALE GENOMIC DNA]</scope>
    <source>
        <strain evidence="2">cv. HN1</strain>
        <tissue evidence="1">Leaves</tissue>
    </source>
</reference>
<accession>A0A4Y7I8M6</accession>
<evidence type="ECO:0000313" key="2">
    <source>
        <dbReference type="Proteomes" id="UP000316621"/>
    </source>
</evidence>
<proteinExistence type="predicted"/>
<dbReference type="EMBL" id="CM010715">
    <property type="protein sequence ID" value="RZC43848.1"/>
    <property type="molecule type" value="Genomic_DNA"/>
</dbReference>
<name>A0A4Y7I8M6_PAPSO</name>
<protein>
    <submittedName>
        <fullName evidence="1">Uncharacterized protein</fullName>
    </submittedName>
</protein>
<dbReference type="Proteomes" id="UP000316621">
    <property type="component" value="Chromosome 1"/>
</dbReference>
<sequence>MGRTNKSYQELAVSTCSVNGHRLWFCVYFSLSRFDVPLFRCIMGISGLTRHADQTVALCLWPMETEDVTVRENWNGFPRFTVIPLKGFQGYNTTYKTFDQLPELVKGIPWETQVSSPSIQPLVVSSLPLEDSPMGGDGILKHAGIDLVVDPVIPPGFEDFPQSGSATPQAAWSSLFAQKKESVISANMEFYSYLVLDGKKSMDIPYEVFDEDIRQCEDKVIGAFVGRRLPFNWFIML</sequence>
<dbReference type="AlphaFoldDB" id="A0A4Y7I8M6"/>
<dbReference type="Gramene" id="RZC43848">
    <property type="protein sequence ID" value="RZC43848"/>
    <property type="gene ID" value="C5167_036794"/>
</dbReference>